<feature type="region of interest" description="Disordered" evidence="1">
    <location>
        <begin position="1"/>
        <end position="56"/>
    </location>
</feature>
<dbReference type="EMBL" id="HBFQ01011449">
    <property type="protein sequence ID" value="CAD8833680.1"/>
    <property type="molecule type" value="Transcribed_RNA"/>
</dbReference>
<reference evidence="2" key="1">
    <citation type="submission" date="2021-01" db="EMBL/GenBank/DDBJ databases">
        <authorList>
            <person name="Corre E."/>
            <person name="Pelletier E."/>
            <person name="Niang G."/>
            <person name="Scheremetjew M."/>
            <person name="Finn R."/>
            <person name="Kale V."/>
            <person name="Holt S."/>
            <person name="Cochrane G."/>
            <person name="Meng A."/>
            <person name="Brown T."/>
            <person name="Cohen L."/>
        </authorList>
    </citation>
    <scope>NUCLEOTIDE SEQUENCE</scope>
</reference>
<feature type="compositionally biased region" description="Polar residues" evidence="1">
    <location>
        <begin position="274"/>
        <end position="286"/>
    </location>
</feature>
<evidence type="ECO:0000256" key="1">
    <source>
        <dbReference type="SAM" id="MobiDB-lite"/>
    </source>
</evidence>
<evidence type="ECO:0000313" key="2">
    <source>
        <dbReference type="EMBL" id="CAD8833680.1"/>
    </source>
</evidence>
<protein>
    <submittedName>
        <fullName evidence="2">Uncharacterized protein</fullName>
    </submittedName>
</protein>
<feature type="compositionally biased region" description="Low complexity" evidence="1">
    <location>
        <begin position="301"/>
        <end position="318"/>
    </location>
</feature>
<proteinExistence type="predicted"/>
<gene>
    <name evidence="2" type="ORF">NSCI0253_LOCUS8028</name>
</gene>
<organism evidence="2">
    <name type="scientific">Noctiluca scintillans</name>
    <name type="common">Sea sparkle</name>
    <name type="synonym">Red tide dinoflagellate</name>
    <dbReference type="NCBI Taxonomy" id="2966"/>
    <lineage>
        <taxon>Eukaryota</taxon>
        <taxon>Sar</taxon>
        <taxon>Alveolata</taxon>
        <taxon>Dinophyceae</taxon>
        <taxon>Noctilucales</taxon>
        <taxon>Noctilucaceae</taxon>
        <taxon>Noctiluca</taxon>
    </lineage>
</organism>
<accession>A0A7S0ZVH1</accession>
<feature type="compositionally biased region" description="Polar residues" evidence="1">
    <location>
        <begin position="344"/>
        <end position="355"/>
    </location>
</feature>
<feature type="region of interest" description="Disordered" evidence="1">
    <location>
        <begin position="217"/>
        <end position="237"/>
    </location>
</feature>
<name>A0A7S0ZVH1_NOCSC</name>
<feature type="region of interest" description="Disordered" evidence="1">
    <location>
        <begin position="250"/>
        <end position="355"/>
    </location>
</feature>
<dbReference type="AlphaFoldDB" id="A0A7S0ZVH1"/>
<sequence>MSVRSSLKRTPSGVGGKRDSSPSSSRVRLEDVATLRSSNPFPQVEENVEMSSGEVPDTQLQDAEKSLEGVRALMGSLQEQDSIVAEISRTVALKRVADKAALQEFMRDVGRGWKAVKEDLLAEVRAMVDSITSKAGEQSLAIHALETKNSEIVNRVEAIERLGWRHTDPLHEYVPRIIEEPLFWSRGPSDLLAEGQRLADTRCHKYSAAVQRLVSDTETRRSAARNDMARDPNNFQRFDEKNQACSYVPCGSPAKREDPVLSPSVSRARLLPSRSAQTVRTPMSSSPERRCDISSGGSYVASKSLSSSPRPSRAAQALDTTSPQARKHSPHGGSLAVEVPHQHFSFSGPSRTALT</sequence>